<dbReference type="PROSITE" id="PS00028">
    <property type="entry name" value="ZINC_FINGER_C2H2_1"/>
    <property type="match status" value="4"/>
</dbReference>
<keyword evidence="10" id="KW-1185">Reference proteome</keyword>
<dbReference type="PANTHER" id="PTHR24394">
    <property type="entry name" value="ZINC FINGER PROTEIN"/>
    <property type="match status" value="1"/>
</dbReference>
<evidence type="ECO:0000256" key="2">
    <source>
        <dbReference type="ARBA" id="ARBA00022723"/>
    </source>
</evidence>
<dbReference type="Gene3D" id="3.30.160.60">
    <property type="entry name" value="Classic Zinc Finger"/>
    <property type="match status" value="4"/>
</dbReference>
<feature type="domain" description="C2H2-type" evidence="8">
    <location>
        <begin position="34"/>
        <end position="61"/>
    </location>
</feature>
<keyword evidence="3" id="KW-0677">Repeat</keyword>
<dbReference type="SUPFAM" id="SSF57667">
    <property type="entry name" value="beta-beta-alpha zinc fingers"/>
    <property type="match status" value="4"/>
</dbReference>
<dbReference type="InterPro" id="IPR036236">
    <property type="entry name" value="Znf_C2H2_sf"/>
</dbReference>
<organism evidence="9 10">
    <name type="scientific">Oedothorax gibbosus</name>
    <dbReference type="NCBI Taxonomy" id="931172"/>
    <lineage>
        <taxon>Eukaryota</taxon>
        <taxon>Metazoa</taxon>
        <taxon>Ecdysozoa</taxon>
        <taxon>Arthropoda</taxon>
        <taxon>Chelicerata</taxon>
        <taxon>Arachnida</taxon>
        <taxon>Araneae</taxon>
        <taxon>Araneomorphae</taxon>
        <taxon>Entelegynae</taxon>
        <taxon>Araneoidea</taxon>
        <taxon>Linyphiidae</taxon>
        <taxon>Erigoninae</taxon>
        <taxon>Oedothorax</taxon>
    </lineage>
</organism>
<feature type="domain" description="C2H2-type" evidence="8">
    <location>
        <begin position="169"/>
        <end position="196"/>
    </location>
</feature>
<evidence type="ECO:0000313" key="9">
    <source>
        <dbReference type="EMBL" id="KAG8199271.1"/>
    </source>
</evidence>
<dbReference type="SMART" id="SM00355">
    <property type="entry name" value="ZnF_C2H2"/>
    <property type="match status" value="4"/>
</dbReference>
<reference evidence="9 10" key="1">
    <citation type="journal article" date="2022" name="Nat. Ecol. Evol.">
        <title>A masculinizing supergene underlies an exaggerated male reproductive morph in a spider.</title>
        <authorList>
            <person name="Hendrickx F."/>
            <person name="De Corte Z."/>
            <person name="Sonet G."/>
            <person name="Van Belleghem S.M."/>
            <person name="Kostlbacher S."/>
            <person name="Vangestel C."/>
        </authorList>
    </citation>
    <scope>NUCLEOTIDE SEQUENCE [LARGE SCALE GENOMIC DNA]</scope>
    <source>
        <strain evidence="9">W744_W776</strain>
    </source>
</reference>
<keyword evidence="6" id="KW-0539">Nucleus</keyword>
<dbReference type="GO" id="GO:0000981">
    <property type="term" value="F:DNA-binding transcription factor activity, RNA polymerase II-specific"/>
    <property type="evidence" value="ECO:0007669"/>
    <property type="project" value="TreeGrafter"/>
</dbReference>
<dbReference type="Pfam" id="PF00096">
    <property type="entry name" value="zf-C2H2"/>
    <property type="match status" value="2"/>
</dbReference>
<keyword evidence="5" id="KW-0862">Zinc</keyword>
<evidence type="ECO:0000313" key="10">
    <source>
        <dbReference type="Proteomes" id="UP000827092"/>
    </source>
</evidence>
<proteinExistence type="predicted"/>
<comment type="caution">
    <text evidence="9">The sequence shown here is derived from an EMBL/GenBank/DDBJ whole genome shotgun (WGS) entry which is preliminary data.</text>
</comment>
<accession>A0AAV6VUY8</accession>
<evidence type="ECO:0000256" key="7">
    <source>
        <dbReference type="PROSITE-ProRule" id="PRU00042"/>
    </source>
</evidence>
<dbReference type="PROSITE" id="PS50157">
    <property type="entry name" value="ZINC_FINGER_C2H2_2"/>
    <property type="match status" value="4"/>
</dbReference>
<evidence type="ECO:0000256" key="6">
    <source>
        <dbReference type="ARBA" id="ARBA00023242"/>
    </source>
</evidence>
<evidence type="ECO:0000259" key="8">
    <source>
        <dbReference type="PROSITE" id="PS50157"/>
    </source>
</evidence>
<gene>
    <name evidence="9" type="ORF">JTE90_003694</name>
</gene>
<name>A0AAV6VUY8_9ARAC</name>
<keyword evidence="4 7" id="KW-0863">Zinc-finger</keyword>
<dbReference type="GO" id="GO:0008270">
    <property type="term" value="F:zinc ion binding"/>
    <property type="evidence" value="ECO:0007669"/>
    <property type="project" value="UniProtKB-KW"/>
</dbReference>
<dbReference type="GO" id="GO:0005634">
    <property type="term" value="C:nucleus"/>
    <property type="evidence" value="ECO:0007669"/>
    <property type="project" value="UniProtKB-SubCell"/>
</dbReference>
<protein>
    <recommendedName>
        <fullName evidence="8">C2H2-type domain-containing protein</fullName>
    </recommendedName>
</protein>
<dbReference type="PANTHER" id="PTHR24394:SF29">
    <property type="entry name" value="MYONEURIN"/>
    <property type="match status" value="1"/>
</dbReference>
<dbReference type="Proteomes" id="UP000827092">
    <property type="component" value="Unassembled WGS sequence"/>
</dbReference>
<feature type="domain" description="C2H2-type" evidence="8">
    <location>
        <begin position="63"/>
        <end position="90"/>
    </location>
</feature>
<comment type="subcellular location">
    <subcellularLocation>
        <location evidence="1">Nucleus</location>
    </subcellularLocation>
</comment>
<dbReference type="AlphaFoldDB" id="A0AAV6VUY8"/>
<dbReference type="InterPro" id="IPR013087">
    <property type="entry name" value="Znf_C2H2_type"/>
</dbReference>
<evidence type="ECO:0000256" key="1">
    <source>
        <dbReference type="ARBA" id="ARBA00004123"/>
    </source>
</evidence>
<dbReference type="EMBL" id="JAFNEN010000029">
    <property type="protein sequence ID" value="KAG8199271.1"/>
    <property type="molecule type" value="Genomic_DNA"/>
</dbReference>
<keyword evidence="2" id="KW-0479">Metal-binding</keyword>
<dbReference type="FunFam" id="3.30.160.60:FF:000100">
    <property type="entry name" value="Zinc finger 45-like"/>
    <property type="match status" value="2"/>
</dbReference>
<evidence type="ECO:0000256" key="5">
    <source>
        <dbReference type="ARBA" id="ARBA00022833"/>
    </source>
</evidence>
<evidence type="ECO:0000256" key="4">
    <source>
        <dbReference type="ARBA" id="ARBA00022771"/>
    </source>
</evidence>
<sequence>MNFHKFCLFCRGHPTTEVITGTMDERLHFPEEPYTCDVCKKTYQSKLQLAKHMLSHPGEEKPFTCKTCQESFRTKNALKKHRPIHGGMRQFVCEVCSKAFKYNLILIHTGGKALFFQRHPTAEVLTGTMDERLHFPEEPYTCDVCKKTYQSKLQLAKHMLSHPGEEKPFTCESCQESFRTKIALKKHRPIHGGMSQFVCEVCNKVFKHNLTLNLKTLPLDSKVKTISIQTH</sequence>
<dbReference type="Pfam" id="PF12874">
    <property type="entry name" value="zf-met"/>
    <property type="match status" value="3"/>
</dbReference>
<evidence type="ECO:0000256" key="3">
    <source>
        <dbReference type="ARBA" id="ARBA00022737"/>
    </source>
</evidence>
<feature type="domain" description="C2H2-type" evidence="8">
    <location>
        <begin position="140"/>
        <end position="167"/>
    </location>
</feature>